<evidence type="ECO:0000313" key="2">
    <source>
        <dbReference type="EMBL" id="CAF4058568.1"/>
    </source>
</evidence>
<evidence type="ECO:0000313" key="3">
    <source>
        <dbReference type="Proteomes" id="UP000663874"/>
    </source>
</evidence>
<sequence length="603" mass="70714">MYHPFTASQLAYLSREETLQKRIDRERDDTMKKLKKCMSEITDLAKIPLTLPLYKSYSDRLRSCLTQSYMTIIPLIDQIRALRELKMVQSIRKKLKKHKLMLRATDKSGVLHIGRQIDYERKAAEYRQTTGAYEELTSNPFNDIICQVTRLLNQLQSMKKITEWQRLKLMPIRKKTELAYMYFIPKPHKKGTPLRPILNTIHAATKQISQFLDKSIRPLFDRFVRQTMFVDDADLLDRLQKYIQKGYFNASTLFITFDITNLYTMLPQEESLAILAEFLRVHNCERVNGLSIDNIVELAANIFMWKWDRQTILPKLGSHEIYGRYIDDVFFTCNQSEDKVKELLEAANNFHPNIKLEYKIEQQWYSGIIGHHKPSAQPTVVSFLSDHPRHVFQNVIHTALTRAVRYSSSFEVFNNERRAIRLMFLYNRYPSNYINQQFQKFFADYMSSSSLPFIPMITNPSQFFALRQKLSTQPTTKQTQLATSAAAVHLIQNTQNVTQRNTNNMEATVKRNNNKFKNNLFVHVTHEARLKGLAREIHMIHDSFFKDTSYANIRLVVGHRIDPNIEFELSRKRPSLSLLKDPLEKNQNEIKPLTTATKTNEHC</sequence>
<reference evidence="2" key="1">
    <citation type="submission" date="2021-02" db="EMBL/GenBank/DDBJ databases">
        <authorList>
            <person name="Nowell W R."/>
        </authorList>
    </citation>
    <scope>NUCLEOTIDE SEQUENCE</scope>
</reference>
<dbReference type="PANTHER" id="PTHR21301">
    <property type="entry name" value="REVERSE TRANSCRIPTASE"/>
    <property type="match status" value="1"/>
</dbReference>
<dbReference type="EMBL" id="CAJOBE010008313">
    <property type="protein sequence ID" value="CAF4058568.1"/>
    <property type="molecule type" value="Genomic_DNA"/>
</dbReference>
<dbReference type="AlphaFoldDB" id="A0A819SLY2"/>
<name>A0A819SLY2_9BILA</name>
<accession>A0A819SLY2</accession>
<organism evidence="2 3">
    <name type="scientific">Rotaria sordida</name>
    <dbReference type="NCBI Taxonomy" id="392033"/>
    <lineage>
        <taxon>Eukaryota</taxon>
        <taxon>Metazoa</taxon>
        <taxon>Spiralia</taxon>
        <taxon>Gnathifera</taxon>
        <taxon>Rotifera</taxon>
        <taxon>Eurotatoria</taxon>
        <taxon>Bdelloidea</taxon>
        <taxon>Philodinida</taxon>
        <taxon>Philodinidae</taxon>
        <taxon>Rotaria</taxon>
    </lineage>
</organism>
<protein>
    <recommendedName>
        <fullName evidence="1">Helix-turn-helix domain-containing protein</fullName>
    </recommendedName>
</protein>
<dbReference type="Pfam" id="PF26215">
    <property type="entry name" value="HTH_animal"/>
    <property type="match status" value="1"/>
</dbReference>
<gene>
    <name evidence="2" type="ORF">FNK824_LOCUS29123</name>
</gene>
<feature type="domain" description="Helix-turn-helix" evidence="1">
    <location>
        <begin position="380"/>
        <end position="439"/>
    </location>
</feature>
<comment type="caution">
    <text evidence="2">The sequence shown here is derived from an EMBL/GenBank/DDBJ whole genome shotgun (WGS) entry which is preliminary data.</text>
</comment>
<dbReference type="InterPro" id="IPR058912">
    <property type="entry name" value="HTH_animal"/>
</dbReference>
<dbReference type="PANTHER" id="PTHR21301:SF10">
    <property type="entry name" value="REVERSE TRANSCRIPTASE DOMAIN-CONTAINING PROTEIN"/>
    <property type="match status" value="1"/>
</dbReference>
<dbReference type="Proteomes" id="UP000663874">
    <property type="component" value="Unassembled WGS sequence"/>
</dbReference>
<evidence type="ECO:0000259" key="1">
    <source>
        <dbReference type="Pfam" id="PF26215"/>
    </source>
</evidence>
<proteinExistence type="predicted"/>